<dbReference type="PANTHER" id="PTHR23504">
    <property type="entry name" value="MAJOR FACILITATOR SUPERFAMILY DOMAIN-CONTAINING PROTEIN 10"/>
    <property type="match status" value="1"/>
</dbReference>
<dbReference type="InterPro" id="IPR036259">
    <property type="entry name" value="MFS_trans_sf"/>
</dbReference>
<dbReference type="EMBL" id="LARY01000002">
    <property type="protein sequence ID" value="RDX00670.1"/>
    <property type="molecule type" value="Genomic_DNA"/>
</dbReference>
<proteinExistence type="predicted"/>
<evidence type="ECO:0000259" key="7">
    <source>
        <dbReference type="PROSITE" id="PS50850"/>
    </source>
</evidence>
<protein>
    <submittedName>
        <fullName evidence="8">MFS transporter</fullName>
    </submittedName>
</protein>
<feature type="transmembrane region" description="Helical" evidence="6">
    <location>
        <begin position="146"/>
        <end position="170"/>
    </location>
</feature>
<feature type="transmembrane region" description="Helical" evidence="6">
    <location>
        <begin position="258"/>
        <end position="281"/>
    </location>
</feature>
<dbReference type="InterPro" id="IPR011701">
    <property type="entry name" value="MFS"/>
</dbReference>
<organism evidence="8 9">
    <name type="scientific">Listeria kieliensis</name>
    <dbReference type="NCBI Taxonomy" id="1621700"/>
    <lineage>
        <taxon>Bacteria</taxon>
        <taxon>Bacillati</taxon>
        <taxon>Bacillota</taxon>
        <taxon>Bacilli</taxon>
        <taxon>Bacillales</taxon>
        <taxon>Listeriaceae</taxon>
        <taxon>Listeria</taxon>
    </lineage>
</organism>
<sequence length="416" mass="44747">MLLLQIERKPPSVPEKKGLIFGLLSIFLCGLGLSIITPIIPFLVAPYVATPESQAFIVTALTSVYAICVFFASPVLGTLSDRLGRRPVLLVCLFGAATGYLIFGIGGALWVLFLGRILEGITGGSISTLFAYFADITPESERTKYFGWVSALFGTGVAIGPTIGGVLAHFGYATPMFFGAAVTFLNFLFGILYIPESLTRGKRLKRIERSQLNPFTQLVQLFSMKHLARLFIAGFLIWIPNGSLQAIFSQFTKDTFQWQPVLIGLTFSIMGIQDIVAQGFVMPQLLKKLNDTGIARLGLGLDVVGYLFIASSAIFQFAPLFILGMFVFGFGDSLFGPAFNGILSKSVSSSEQGRIQGSSQSVQSLARIIGPLIGGQIYVSLGHAAPAVMGALLISLAIPILTHQQNGNVTSKNKVK</sequence>
<comment type="subcellular location">
    <subcellularLocation>
        <location evidence="1">Cell membrane</location>
        <topology evidence="1">Multi-pass membrane protein</topology>
    </subcellularLocation>
</comment>
<dbReference type="InterPro" id="IPR001958">
    <property type="entry name" value="Tet-R_TetA/multi-R_MdtG-like"/>
</dbReference>
<feature type="transmembrane region" description="Helical" evidence="6">
    <location>
        <begin position="176"/>
        <end position="194"/>
    </location>
</feature>
<dbReference type="AlphaFoldDB" id="A0A3D8TP97"/>
<name>A0A3D8TP97_9LIST</name>
<evidence type="ECO:0000256" key="6">
    <source>
        <dbReference type="SAM" id="Phobius"/>
    </source>
</evidence>
<accession>A0A3D8TP97</accession>
<dbReference type="Proteomes" id="UP000257055">
    <property type="component" value="Unassembled WGS sequence"/>
</dbReference>
<feature type="transmembrane region" description="Helical" evidence="6">
    <location>
        <begin position="293"/>
        <end position="315"/>
    </location>
</feature>
<feature type="transmembrane region" description="Helical" evidence="6">
    <location>
        <begin position="88"/>
        <end position="111"/>
    </location>
</feature>
<evidence type="ECO:0000256" key="1">
    <source>
        <dbReference type="ARBA" id="ARBA00004651"/>
    </source>
</evidence>
<dbReference type="GO" id="GO:0005886">
    <property type="term" value="C:plasma membrane"/>
    <property type="evidence" value="ECO:0007669"/>
    <property type="project" value="UniProtKB-SubCell"/>
</dbReference>
<dbReference type="GO" id="GO:0022857">
    <property type="term" value="F:transmembrane transporter activity"/>
    <property type="evidence" value="ECO:0007669"/>
    <property type="project" value="InterPro"/>
</dbReference>
<evidence type="ECO:0000256" key="5">
    <source>
        <dbReference type="ARBA" id="ARBA00023136"/>
    </source>
</evidence>
<keyword evidence="3 6" id="KW-0812">Transmembrane</keyword>
<dbReference type="Gene3D" id="1.20.1250.20">
    <property type="entry name" value="MFS general substrate transporter like domains"/>
    <property type="match status" value="1"/>
</dbReference>
<keyword evidence="5 6" id="KW-0472">Membrane</keyword>
<dbReference type="PANTHER" id="PTHR23504:SF15">
    <property type="entry name" value="MAJOR FACILITATOR SUPERFAMILY (MFS) PROFILE DOMAIN-CONTAINING PROTEIN"/>
    <property type="match status" value="1"/>
</dbReference>
<keyword evidence="4 6" id="KW-1133">Transmembrane helix</keyword>
<evidence type="ECO:0000256" key="3">
    <source>
        <dbReference type="ARBA" id="ARBA00022692"/>
    </source>
</evidence>
<evidence type="ECO:0000256" key="4">
    <source>
        <dbReference type="ARBA" id="ARBA00022989"/>
    </source>
</evidence>
<dbReference type="PRINTS" id="PR01035">
    <property type="entry name" value="TCRTETA"/>
</dbReference>
<dbReference type="InterPro" id="IPR020846">
    <property type="entry name" value="MFS_dom"/>
</dbReference>
<feature type="transmembrane region" description="Helical" evidence="6">
    <location>
        <begin position="215"/>
        <end position="238"/>
    </location>
</feature>
<dbReference type="Pfam" id="PF07690">
    <property type="entry name" value="MFS_1"/>
    <property type="match status" value="1"/>
</dbReference>
<dbReference type="SUPFAM" id="SSF103473">
    <property type="entry name" value="MFS general substrate transporter"/>
    <property type="match status" value="1"/>
</dbReference>
<evidence type="ECO:0000256" key="2">
    <source>
        <dbReference type="ARBA" id="ARBA00022448"/>
    </source>
</evidence>
<feature type="transmembrane region" description="Helical" evidence="6">
    <location>
        <begin position="21"/>
        <end position="49"/>
    </location>
</feature>
<evidence type="ECO:0000313" key="9">
    <source>
        <dbReference type="Proteomes" id="UP000257055"/>
    </source>
</evidence>
<feature type="domain" description="Major facilitator superfamily (MFS) profile" evidence="7">
    <location>
        <begin position="18"/>
        <end position="407"/>
    </location>
</feature>
<feature type="transmembrane region" description="Helical" evidence="6">
    <location>
        <begin position="117"/>
        <end position="134"/>
    </location>
</feature>
<comment type="caution">
    <text evidence="8">The sequence shown here is derived from an EMBL/GenBank/DDBJ whole genome shotgun (WGS) entry which is preliminary data.</text>
</comment>
<gene>
    <name evidence="8" type="ORF">UR08_06690</name>
</gene>
<keyword evidence="9" id="KW-1185">Reference proteome</keyword>
<feature type="transmembrane region" description="Helical" evidence="6">
    <location>
        <begin position="55"/>
        <end position="76"/>
    </location>
</feature>
<feature type="transmembrane region" description="Helical" evidence="6">
    <location>
        <begin position="387"/>
        <end position="404"/>
    </location>
</feature>
<dbReference type="PROSITE" id="PS50850">
    <property type="entry name" value="MFS"/>
    <property type="match status" value="1"/>
</dbReference>
<reference evidence="9" key="1">
    <citation type="submission" date="2015-04" db="EMBL/GenBank/DDBJ databases">
        <authorList>
            <person name="Schardt J."/>
            <person name="Mueller-Herbst S."/>
            <person name="Scherer S."/>
            <person name="Huptas C."/>
        </authorList>
    </citation>
    <scope>NUCLEOTIDE SEQUENCE [LARGE SCALE GENOMIC DNA]</scope>
    <source>
        <strain evidence="9">Kiel-L1</strain>
    </source>
</reference>
<evidence type="ECO:0000313" key="8">
    <source>
        <dbReference type="EMBL" id="RDX00670.1"/>
    </source>
</evidence>
<keyword evidence="2" id="KW-0813">Transport</keyword>